<dbReference type="EMBL" id="SDMP01000001">
    <property type="protein sequence ID" value="RYR79571.1"/>
    <property type="molecule type" value="Genomic_DNA"/>
</dbReference>
<keyword evidence="2" id="KW-1185">Reference proteome</keyword>
<dbReference type="Proteomes" id="UP000289738">
    <property type="component" value="Chromosome A01"/>
</dbReference>
<proteinExistence type="predicted"/>
<reference evidence="1 2" key="1">
    <citation type="submission" date="2019-01" db="EMBL/GenBank/DDBJ databases">
        <title>Sequencing of cultivated peanut Arachis hypogaea provides insights into genome evolution and oil improvement.</title>
        <authorList>
            <person name="Chen X."/>
        </authorList>
    </citation>
    <scope>NUCLEOTIDE SEQUENCE [LARGE SCALE GENOMIC DNA]</scope>
    <source>
        <strain evidence="2">cv. Fuhuasheng</strain>
        <tissue evidence="1">Leaves</tissue>
    </source>
</reference>
<dbReference type="PANTHER" id="PTHR47718">
    <property type="entry name" value="OS01G0519700 PROTEIN"/>
    <property type="match status" value="1"/>
</dbReference>
<protein>
    <recommendedName>
        <fullName evidence="3">FAR1 domain-containing protein</fullName>
    </recommendedName>
</protein>
<organism evidence="1 2">
    <name type="scientific">Arachis hypogaea</name>
    <name type="common">Peanut</name>
    <dbReference type="NCBI Taxonomy" id="3818"/>
    <lineage>
        <taxon>Eukaryota</taxon>
        <taxon>Viridiplantae</taxon>
        <taxon>Streptophyta</taxon>
        <taxon>Embryophyta</taxon>
        <taxon>Tracheophyta</taxon>
        <taxon>Spermatophyta</taxon>
        <taxon>Magnoliopsida</taxon>
        <taxon>eudicotyledons</taxon>
        <taxon>Gunneridae</taxon>
        <taxon>Pentapetalae</taxon>
        <taxon>rosids</taxon>
        <taxon>fabids</taxon>
        <taxon>Fabales</taxon>
        <taxon>Fabaceae</taxon>
        <taxon>Papilionoideae</taxon>
        <taxon>50 kb inversion clade</taxon>
        <taxon>dalbergioids sensu lato</taxon>
        <taxon>Dalbergieae</taxon>
        <taxon>Pterocarpus clade</taxon>
        <taxon>Arachis</taxon>
    </lineage>
</organism>
<name>A0A445EVX8_ARAHY</name>
<sequence length="122" mass="14075">MYVILDRQKDDWMVLNLELKHTHPCSAKKSVHYHEYRELTMHVKCVIKDNDEPGIQPNKTYLALTNKVGGLSNLSYSEKDCISHILNKIPAKLGGYARYREIHAKMTGIVWNAQSVDSFEKD</sequence>
<evidence type="ECO:0008006" key="3">
    <source>
        <dbReference type="Google" id="ProtNLM"/>
    </source>
</evidence>
<gene>
    <name evidence="1" type="ORF">Ahy_A01g004374</name>
</gene>
<accession>A0A445EVX8</accession>
<comment type="caution">
    <text evidence="1">The sequence shown here is derived from an EMBL/GenBank/DDBJ whole genome shotgun (WGS) entry which is preliminary data.</text>
</comment>
<evidence type="ECO:0000313" key="2">
    <source>
        <dbReference type="Proteomes" id="UP000289738"/>
    </source>
</evidence>
<evidence type="ECO:0000313" key="1">
    <source>
        <dbReference type="EMBL" id="RYR79571.1"/>
    </source>
</evidence>
<dbReference type="AlphaFoldDB" id="A0A445EVX8"/>